<feature type="non-terminal residue" evidence="1">
    <location>
        <position position="1"/>
    </location>
</feature>
<sequence>VPAFKIVQVRRLPKDSLLPGEAKKVFSLVSFCIVERPFIEEASDIASLKSSRRALSDRASFFARKLATPPSKTP</sequence>
<evidence type="ECO:0000313" key="2">
    <source>
        <dbReference type="Proteomes" id="UP001174909"/>
    </source>
</evidence>
<dbReference type="AlphaFoldDB" id="A0AA35TYL6"/>
<dbReference type="Proteomes" id="UP001174909">
    <property type="component" value="Unassembled WGS sequence"/>
</dbReference>
<proteinExistence type="predicted"/>
<dbReference type="EMBL" id="CASHTH010004404">
    <property type="protein sequence ID" value="CAI8056910.1"/>
    <property type="molecule type" value="Genomic_DNA"/>
</dbReference>
<name>A0AA35TYL6_GEOBA</name>
<feature type="non-terminal residue" evidence="1">
    <location>
        <position position="74"/>
    </location>
</feature>
<evidence type="ECO:0000313" key="1">
    <source>
        <dbReference type="EMBL" id="CAI8056910.1"/>
    </source>
</evidence>
<keyword evidence="2" id="KW-1185">Reference proteome</keyword>
<comment type="caution">
    <text evidence="1">The sequence shown here is derived from an EMBL/GenBank/DDBJ whole genome shotgun (WGS) entry which is preliminary data.</text>
</comment>
<protein>
    <submittedName>
        <fullName evidence="1">Uncharacterized protein</fullName>
    </submittedName>
</protein>
<reference evidence="1" key="1">
    <citation type="submission" date="2023-03" db="EMBL/GenBank/DDBJ databases">
        <authorList>
            <person name="Steffen K."/>
            <person name="Cardenas P."/>
        </authorList>
    </citation>
    <scope>NUCLEOTIDE SEQUENCE</scope>
</reference>
<gene>
    <name evidence="1" type="ORF">GBAR_LOCUS31000</name>
</gene>
<organism evidence="1 2">
    <name type="scientific">Geodia barretti</name>
    <name type="common">Barrett's horny sponge</name>
    <dbReference type="NCBI Taxonomy" id="519541"/>
    <lineage>
        <taxon>Eukaryota</taxon>
        <taxon>Metazoa</taxon>
        <taxon>Porifera</taxon>
        <taxon>Demospongiae</taxon>
        <taxon>Heteroscleromorpha</taxon>
        <taxon>Tetractinellida</taxon>
        <taxon>Astrophorina</taxon>
        <taxon>Geodiidae</taxon>
        <taxon>Geodia</taxon>
    </lineage>
</organism>
<accession>A0AA35TYL6</accession>